<gene>
    <name evidence="6" type="ORF">H5P30_17055</name>
</gene>
<dbReference type="PROSITE" id="PS50932">
    <property type="entry name" value="HTH_LACI_2"/>
    <property type="match status" value="1"/>
</dbReference>
<dbReference type="SUPFAM" id="SSF53822">
    <property type="entry name" value="Periplasmic binding protein-like I"/>
    <property type="match status" value="1"/>
</dbReference>
<dbReference type="GO" id="GO:0000976">
    <property type="term" value="F:transcription cis-regulatory region binding"/>
    <property type="evidence" value="ECO:0007669"/>
    <property type="project" value="TreeGrafter"/>
</dbReference>
<dbReference type="InterPro" id="IPR000843">
    <property type="entry name" value="HTH_LacI"/>
</dbReference>
<dbReference type="Pfam" id="PF00356">
    <property type="entry name" value="LacI"/>
    <property type="match status" value="1"/>
</dbReference>
<evidence type="ECO:0000313" key="6">
    <source>
        <dbReference type="EMBL" id="MBC2603493.1"/>
    </source>
</evidence>
<feature type="domain" description="HTH lacI-type" evidence="5">
    <location>
        <begin position="6"/>
        <end position="60"/>
    </location>
</feature>
<name>A0A7X1B2S4_9BACT</name>
<dbReference type="AlphaFoldDB" id="A0A7X1B2S4"/>
<organism evidence="6 7">
    <name type="scientific">Puniceicoccus vermicola</name>
    <dbReference type="NCBI Taxonomy" id="388746"/>
    <lineage>
        <taxon>Bacteria</taxon>
        <taxon>Pseudomonadati</taxon>
        <taxon>Verrucomicrobiota</taxon>
        <taxon>Opitutia</taxon>
        <taxon>Puniceicoccales</taxon>
        <taxon>Puniceicoccaceae</taxon>
        <taxon>Puniceicoccus</taxon>
    </lineage>
</organism>
<proteinExistence type="predicted"/>
<evidence type="ECO:0000256" key="4">
    <source>
        <dbReference type="ARBA" id="ARBA00023163"/>
    </source>
</evidence>
<keyword evidence="1" id="KW-0678">Repressor</keyword>
<evidence type="ECO:0000256" key="1">
    <source>
        <dbReference type="ARBA" id="ARBA00022491"/>
    </source>
</evidence>
<reference evidence="6 7" key="1">
    <citation type="submission" date="2020-07" db="EMBL/GenBank/DDBJ databases">
        <authorList>
            <person name="Feng X."/>
        </authorList>
    </citation>
    <scope>NUCLEOTIDE SEQUENCE [LARGE SCALE GENOMIC DNA]</scope>
    <source>
        <strain evidence="6 7">JCM14086</strain>
    </source>
</reference>
<dbReference type="RefSeq" id="WP_185694121.1">
    <property type="nucleotide sequence ID" value="NZ_JACHVA010000127.1"/>
</dbReference>
<comment type="caution">
    <text evidence="6">The sequence shown here is derived from an EMBL/GenBank/DDBJ whole genome shotgun (WGS) entry which is preliminary data.</text>
</comment>
<dbReference type="Gene3D" id="1.10.260.40">
    <property type="entry name" value="lambda repressor-like DNA-binding domains"/>
    <property type="match status" value="1"/>
</dbReference>
<evidence type="ECO:0000256" key="3">
    <source>
        <dbReference type="ARBA" id="ARBA00023125"/>
    </source>
</evidence>
<evidence type="ECO:0000313" key="7">
    <source>
        <dbReference type="Proteomes" id="UP000525652"/>
    </source>
</evidence>
<sequence length="346" mass="39197">MESKPVTLRDIAREAGCSHSTVSLALRNHPRIPEKTRLAIQSLAAKMGYTTNPYVQSLLSQVRRGKVRPQQAGLALVSNYEKPEQWRQMPNNRLAVLGAFQRAAELGYSLEEFSLRSEGMNFDRLRRILLARGIRGVLIAPTPEDRLDLSMNIDPFAVVSMGQSLLNREISMVSHYHGHSMRTLIEELEARGYQKIGCSIDSGINQRIEEAWSAQYFQYQSKLPRTDQIPINLRPPDCSSEDFRSYLKKNRLDAIITDQDNYYEELPENLLQRPDLFGFGCLAIHPDKTTIGGIRQNNQMAGFRSVELLVQLINNGVFGVPDSPQTVFTPGQWEEGKTLRPRVVDP</sequence>
<dbReference type="InterPro" id="IPR010982">
    <property type="entry name" value="Lambda_DNA-bd_dom_sf"/>
</dbReference>
<keyword evidence="4" id="KW-0804">Transcription</keyword>
<keyword evidence="2" id="KW-0805">Transcription regulation</keyword>
<dbReference type="EMBL" id="JACHVA010000127">
    <property type="protein sequence ID" value="MBC2603493.1"/>
    <property type="molecule type" value="Genomic_DNA"/>
</dbReference>
<dbReference type="Proteomes" id="UP000525652">
    <property type="component" value="Unassembled WGS sequence"/>
</dbReference>
<dbReference type="InterPro" id="IPR028082">
    <property type="entry name" value="Peripla_BP_I"/>
</dbReference>
<protein>
    <submittedName>
        <fullName evidence="6">LacI family DNA-binding transcriptional regulator</fullName>
    </submittedName>
</protein>
<keyword evidence="3 6" id="KW-0238">DNA-binding</keyword>
<dbReference type="PANTHER" id="PTHR30146">
    <property type="entry name" value="LACI-RELATED TRANSCRIPTIONAL REPRESSOR"/>
    <property type="match status" value="1"/>
</dbReference>
<dbReference type="SUPFAM" id="SSF47413">
    <property type="entry name" value="lambda repressor-like DNA-binding domains"/>
    <property type="match status" value="1"/>
</dbReference>
<dbReference type="CDD" id="cd01392">
    <property type="entry name" value="HTH_LacI"/>
    <property type="match status" value="1"/>
</dbReference>
<dbReference type="SMART" id="SM00354">
    <property type="entry name" value="HTH_LACI"/>
    <property type="match status" value="1"/>
</dbReference>
<accession>A0A7X1B2S4</accession>
<dbReference type="Gene3D" id="3.40.50.2300">
    <property type="match status" value="2"/>
</dbReference>
<keyword evidence="7" id="KW-1185">Reference proteome</keyword>
<dbReference type="PANTHER" id="PTHR30146:SF148">
    <property type="entry name" value="HTH-TYPE TRANSCRIPTIONAL REPRESSOR PURR-RELATED"/>
    <property type="match status" value="1"/>
</dbReference>
<evidence type="ECO:0000256" key="2">
    <source>
        <dbReference type="ARBA" id="ARBA00023015"/>
    </source>
</evidence>
<evidence type="ECO:0000259" key="5">
    <source>
        <dbReference type="PROSITE" id="PS50932"/>
    </source>
</evidence>
<dbReference type="GO" id="GO:0003700">
    <property type="term" value="F:DNA-binding transcription factor activity"/>
    <property type="evidence" value="ECO:0007669"/>
    <property type="project" value="TreeGrafter"/>
</dbReference>